<proteinExistence type="predicted"/>
<dbReference type="HOGENOM" id="CLU_094502_3_1_4"/>
<dbReference type="AlphaFoldDB" id="Q5P5R9"/>
<protein>
    <submittedName>
        <fullName evidence="2">Toluene tolerance protein</fullName>
    </submittedName>
</protein>
<gene>
    <name evidence="2" type="ORF">ebA2206</name>
</gene>
<keyword evidence="1" id="KW-0732">Signal</keyword>
<dbReference type="STRING" id="76114.ebA2206"/>
<dbReference type="Pfam" id="PF05494">
    <property type="entry name" value="MlaC"/>
    <property type="match status" value="1"/>
</dbReference>
<dbReference type="Proteomes" id="UP000006552">
    <property type="component" value="Chromosome"/>
</dbReference>
<reference evidence="2 3" key="1">
    <citation type="journal article" date="2005" name="Arch. Microbiol.">
        <title>The genome sequence of an anaerobic aromatic-degrading denitrifying bacterium, strain EbN1.</title>
        <authorList>
            <person name="Rabus R."/>
            <person name="Kube M."/>
            <person name="Heider J."/>
            <person name="Beck A."/>
            <person name="Heitmann K."/>
            <person name="Widdel F."/>
            <person name="Reinhardt R."/>
        </authorList>
    </citation>
    <scope>NUCLEOTIDE SEQUENCE [LARGE SCALE GENOMIC DNA]</scope>
    <source>
        <strain evidence="2 3">EbN1</strain>
    </source>
</reference>
<feature type="chain" id="PRO_5004260746" evidence="1">
    <location>
        <begin position="24"/>
        <end position="209"/>
    </location>
</feature>
<evidence type="ECO:0000313" key="2">
    <source>
        <dbReference type="EMBL" id="CAI07343.1"/>
    </source>
</evidence>
<dbReference type="Gene3D" id="1.10.10.640">
    <property type="entry name" value="phospholipid-binding protein"/>
    <property type="match status" value="1"/>
</dbReference>
<evidence type="ECO:0000313" key="3">
    <source>
        <dbReference type="Proteomes" id="UP000006552"/>
    </source>
</evidence>
<evidence type="ECO:0000256" key="1">
    <source>
        <dbReference type="SAM" id="SignalP"/>
    </source>
</evidence>
<dbReference type="Gene3D" id="3.10.450.50">
    <property type="match status" value="1"/>
</dbReference>
<feature type="signal peptide" evidence="1">
    <location>
        <begin position="1"/>
        <end position="23"/>
    </location>
</feature>
<dbReference type="OrthoDB" id="9798905at2"/>
<accession>Q5P5R9</accession>
<dbReference type="KEGG" id="eba:ebA2206"/>
<name>Q5P5R9_AROAE</name>
<dbReference type="RefSeq" id="WP_011237063.1">
    <property type="nucleotide sequence ID" value="NC_006513.1"/>
</dbReference>
<dbReference type="PIRSF" id="PIRSF004649">
    <property type="entry name" value="MlaC"/>
    <property type="match status" value="1"/>
</dbReference>
<dbReference type="EMBL" id="CR555306">
    <property type="protein sequence ID" value="CAI07343.1"/>
    <property type="molecule type" value="Genomic_DNA"/>
</dbReference>
<dbReference type="PANTHER" id="PTHR36573:SF1">
    <property type="entry name" value="INTERMEMBRANE PHOSPHOLIPID TRANSPORT SYSTEM BINDING PROTEIN MLAC"/>
    <property type="match status" value="1"/>
</dbReference>
<dbReference type="eggNOG" id="COG2854">
    <property type="taxonomic scope" value="Bacteria"/>
</dbReference>
<organism evidence="2 3">
    <name type="scientific">Aromatoleum aromaticum (strain DSM 19018 / LMG 30748 / EbN1)</name>
    <name type="common">Azoarcus sp. (strain EbN1)</name>
    <dbReference type="NCBI Taxonomy" id="76114"/>
    <lineage>
        <taxon>Bacteria</taxon>
        <taxon>Pseudomonadati</taxon>
        <taxon>Pseudomonadota</taxon>
        <taxon>Betaproteobacteria</taxon>
        <taxon>Rhodocyclales</taxon>
        <taxon>Rhodocyclaceae</taxon>
        <taxon>Aromatoleum</taxon>
    </lineage>
</organism>
<sequence length="209" mass="23260">MKSTFFALLYISVLSFLPSGVSAGGPAPDQLIDKLSGEVLEILHTNDSLRAGETTQVVGLVEQVVLPHFNFRRMTMLAVGRDWRDASPEQQKRLMDAFYNMLVRTYSNALTQYRDQTVQVRPVRMNPSDKIVKVQTEIRQPGGQPVTVDYVLEQRADGWKIFDIVVTGVSLVTNYRGTFSQQIRLGGIDGLIRSLEAKGQEFAPGPGQS</sequence>
<dbReference type="PANTHER" id="PTHR36573">
    <property type="entry name" value="INTERMEMBRANE PHOSPHOLIPID TRANSPORT SYSTEM BINDING PROTEIN MLAC"/>
    <property type="match status" value="1"/>
</dbReference>
<dbReference type="InterPro" id="IPR008869">
    <property type="entry name" value="MlaC/ttg2D"/>
</dbReference>
<keyword evidence="3" id="KW-1185">Reference proteome</keyword>